<accession>A0A1C1A1G4</accession>
<dbReference type="AlphaFoldDB" id="A0A1C1A1G4"/>
<dbReference type="InterPro" id="IPR026838">
    <property type="entry name" value="YheC/D"/>
</dbReference>
<keyword evidence="1" id="KW-0472">Membrane</keyword>
<keyword evidence="3" id="KW-1185">Reference proteome</keyword>
<gene>
    <name evidence="2" type="ORF">A8709_26490</name>
</gene>
<evidence type="ECO:0000313" key="3">
    <source>
        <dbReference type="Proteomes" id="UP000093309"/>
    </source>
</evidence>
<name>A0A1C1A1G4_9BACL</name>
<dbReference type="Proteomes" id="UP000093309">
    <property type="component" value="Unassembled WGS sequence"/>
</dbReference>
<keyword evidence="1" id="KW-0812">Transmembrane</keyword>
<keyword evidence="1" id="KW-1133">Transmembrane helix</keyword>
<proteinExistence type="predicted"/>
<dbReference type="STRING" id="512399.A8709_26490"/>
<reference evidence="3" key="1">
    <citation type="submission" date="2016-05" db="EMBL/GenBank/DDBJ databases">
        <title>Paenibacillus oryzae. sp. nov., isolated from the rice root.</title>
        <authorList>
            <person name="Zhang J."/>
            <person name="Zhang X."/>
        </authorList>
    </citation>
    <scope>NUCLEOTIDE SEQUENCE [LARGE SCALE GENOMIC DNA]</scope>
    <source>
        <strain evidence="3">KCTC13222</strain>
    </source>
</reference>
<comment type="caution">
    <text evidence="2">The sequence shown here is derived from an EMBL/GenBank/DDBJ whole genome shotgun (WGS) entry which is preliminary data.</text>
</comment>
<protein>
    <submittedName>
        <fullName evidence="2">Uncharacterized protein</fullName>
    </submittedName>
</protein>
<dbReference type="EMBL" id="LYPC01000020">
    <property type="protein sequence ID" value="OCT14369.1"/>
    <property type="molecule type" value="Genomic_DNA"/>
</dbReference>
<evidence type="ECO:0000313" key="2">
    <source>
        <dbReference type="EMBL" id="OCT14369.1"/>
    </source>
</evidence>
<sequence length="179" mass="20375">MMIQNEPGRWTLIATSSFLCFSGFNILPSYTGLYIIQRAIDIAKINARPFDDIRIMMMRNDQNQWQYAGMLAKVARRSSVITNVTRGGGYATPIEHALDTSLRLSHNQNRNKELFMNQFVKVIVSVYDLIATNILLKLVLILGSINITNYGSLKSIFTIHRMNCLSNSKIKRCIEKLKA</sequence>
<dbReference type="Pfam" id="PF14398">
    <property type="entry name" value="ATPgrasp_YheCD"/>
    <property type="match status" value="1"/>
</dbReference>
<organism evidence="2 3">
    <name type="scientific">Paenibacillus pectinilyticus</name>
    <dbReference type="NCBI Taxonomy" id="512399"/>
    <lineage>
        <taxon>Bacteria</taxon>
        <taxon>Bacillati</taxon>
        <taxon>Bacillota</taxon>
        <taxon>Bacilli</taxon>
        <taxon>Bacillales</taxon>
        <taxon>Paenibacillaceae</taxon>
        <taxon>Paenibacillus</taxon>
    </lineage>
</organism>
<feature type="transmembrane region" description="Helical" evidence="1">
    <location>
        <begin position="12"/>
        <end position="36"/>
    </location>
</feature>
<evidence type="ECO:0000256" key="1">
    <source>
        <dbReference type="SAM" id="Phobius"/>
    </source>
</evidence>